<sequence length="160" mass="18995">MMKSFYLLKPRMLKGDIYYKVFVTDDCIYFIKIGGQFHSRHAYKKQLPAILDLLFLPWFKKIEKKQLNLETEIDVKIHTGDVHELLQIKNNFSITTNIIEEILLNKQGTFHTGFNDNRTISFMLQNGQKLKFIISKETLFSSIEESFHHYQQTISIREVF</sequence>
<accession>A0A1S9T1V6</accession>
<dbReference type="AlphaFoldDB" id="A0A1S9T1V6"/>
<evidence type="ECO:0000313" key="2">
    <source>
        <dbReference type="Proteomes" id="UP000190696"/>
    </source>
</evidence>
<dbReference type="Proteomes" id="UP000190696">
    <property type="component" value="Unassembled WGS sequence"/>
</dbReference>
<dbReference type="RefSeq" id="WP_078176984.1">
    <property type="nucleotide sequence ID" value="NZ_JBCMNA010000065.1"/>
</dbReference>
<proteinExistence type="predicted"/>
<name>A0A1S9T1V6_BACMY</name>
<gene>
    <name evidence="1" type="ORF">BW900_25065</name>
</gene>
<reference evidence="1 2" key="1">
    <citation type="submission" date="2017-01" db="EMBL/GenBank/DDBJ databases">
        <title>Bacillus cereus isolates.</title>
        <authorList>
            <person name="Beno S.M."/>
        </authorList>
    </citation>
    <scope>NUCLEOTIDE SEQUENCE [LARGE SCALE GENOMIC DNA]</scope>
    <source>
        <strain evidence="1 2">FSL W7-1108</strain>
    </source>
</reference>
<evidence type="ECO:0000313" key="1">
    <source>
        <dbReference type="EMBL" id="OOR03862.1"/>
    </source>
</evidence>
<protein>
    <submittedName>
        <fullName evidence="1">Uncharacterized protein</fullName>
    </submittedName>
</protein>
<comment type="caution">
    <text evidence="1">The sequence shown here is derived from an EMBL/GenBank/DDBJ whole genome shotgun (WGS) entry which is preliminary data.</text>
</comment>
<dbReference type="EMBL" id="MUAI01000033">
    <property type="protein sequence ID" value="OOR03862.1"/>
    <property type="molecule type" value="Genomic_DNA"/>
</dbReference>
<organism evidence="1 2">
    <name type="scientific">Bacillus mycoides</name>
    <dbReference type="NCBI Taxonomy" id="1405"/>
    <lineage>
        <taxon>Bacteria</taxon>
        <taxon>Bacillati</taxon>
        <taxon>Bacillota</taxon>
        <taxon>Bacilli</taxon>
        <taxon>Bacillales</taxon>
        <taxon>Bacillaceae</taxon>
        <taxon>Bacillus</taxon>
        <taxon>Bacillus cereus group</taxon>
    </lineage>
</organism>